<sequence length="600" mass="69122">MARGKADRALTVGKKLEIIEEADRTGLLAATAQKYGVKTGQIRDWKKNVDRLRATDPSRLVCASTIQRGHLVFNETYAQYWVGYNKFCSSKTNYDELRGALRITYHDVLREGVSGSNFPAMIDTSATHELECPENHGFFTTEKVKNLYRKDMMTLRDQLREFFGQKPFPSKLLYFVTRLDFVKPDPKHQPEEDEVGAPKMDDKLTDKTIGVEDLISFYVAICGNGSVMVPMSIFPPPEDWHWERKKLIKLRHAHSMHRTKLNNPYEALQFFAVTWKKFYEEEAKYIDKFVFLLDFSIEEFRAPEFLEGLNQQDGYNKYWTTMYTVRNPLRLSRFEDTLSTFVIEEWRSILKMKKSTQPNDYRKCVAFWFYSAWEFFAGDNARVAFRSCNMYLEDKATWGVEADTSIRVPVISALNPYRKIEEVFLNVWFRTHPSQVVDLREQLSLPSTSPDEKLHAVVQELGAAEAIKDLVHEASTAETIDQAAHAQAEVVHSLPPTTPAKIKAEVVDLVTSTMYKGFGDQNLVFFKKKVATIATSNLFVGGKVDGRTDKKVIEVKNRVKQFLTPLPRYDIAQLQTYLYILGVEEGELVEQLCTTKTQRK</sequence>
<keyword evidence="2" id="KW-1185">Reference proteome</keyword>
<evidence type="ECO:0000313" key="2">
    <source>
        <dbReference type="Proteomes" id="UP001163321"/>
    </source>
</evidence>
<evidence type="ECO:0000313" key="1">
    <source>
        <dbReference type="EMBL" id="KAI9912110.1"/>
    </source>
</evidence>
<dbReference type="Proteomes" id="UP001163321">
    <property type="component" value="Chromosome 5"/>
</dbReference>
<gene>
    <name evidence="1" type="ORF">PsorP6_009312</name>
</gene>
<name>A0ACC0W1R3_9STRA</name>
<organism evidence="1 2">
    <name type="scientific">Peronosclerospora sorghi</name>
    <dbReference type="NCBI Taxonomy" id="230839"/>
    <lineage>
        <taxon>Eukaryota</taxon>
        <taxon>Sar</taxon>
        <taxon>Stramenopiles</taxon>
        <taxon>Oomycota</taxon>
        <taxon>Peronosporomycetes</taxon>
        <taxon>Peronosporales</taxon>
        <taxon>Peronosporaceae</taxon>
        <taxon>Peronosclerospora</taxon>
    </lineage>
</organism>
<reference evidence="1 2" key="1">
    <citation type="journal article" date="2022" name="bioRxiv">
        <title>The genome of the oomycete Peronosclerospora sorghi, a cosmopolitan pathogen of maize and sorghum, is inflated with dispersed pseudogenes.</title>
        <authorList>
            <person name="Fletcher K."/>
            <person name="Martin F."/>
            <person name="Isakeit T."/>
            <person name="Cavanaugh K."/>
            <person name="Magill C."/>
            <person name="Michelmore R."/>
        </authorList>
    </citation>
    <scope>NUCLEOTIDE SEQUENCE [LARGE SCALE GENOMIC DNA]</scope>
    <source>
        <strain evidence="1">P6</strain>
    </source>
</reference>
<accession>A0ACC0W1R3</accession>
<comment type="caution">
    <text evidence="1">The sequence shown here is derived from an EMBL/GenBank/DDBJ whole genome shotgun (WGS) entry which is preliminary data.</text>
</comment>
<proteinExistence type="predicted"/>
<dbReference type="EMBL" id="CM047584">
    <property type="protein sequence ID" value="KAI9912110.1"/>
    <property type="molecule type" value="Genomic_DNA"/>
</dbReference>
<protein>
    <submittedName>
        <fullName evidence="1">Uncharacterized protein</fullName>
    </submittedName>
</protein>